<accession>A0A812LIV4</accession>
<evidence type="ECO:0000313" key="3">
    <source>
        <dbReference type="Proteomes" id="UP000649617"/>
    </source>
</evidence>
<sequence length="53" mass="5144">PGKESAPPAAAPSVAALEDAAPEARESKAEATMESKPAPQVSVAAAAVVETAD</sequence>
<feature type="non-terminal residue" evidence="2">
    <location>
        <position position="1"/>
    </location>
</feature>
<evidence type="ECO:0000313" key="2">
    <source>
        <dbReference type="EMBL" id="CAE7248342.1"/>
    </source>
</evidence>
<keyword evidence="3" id="KW-1185">Reference proteome</keyword>
<dbReference type="Proteomes" id="UP000649617">
    <property type="component" value="Unassembled WGS sequence"/>
</dbReference>
<reference evidence="2" key="1">
    <citation type="submission" date="2021-02" db="EMBL/GenBank/DDBJ databases">
        <authorList>
            <person name="Dougan E. K."/>
            <person name="Rhodes N."/>
            <person name="Thang M."/>
            <person name="Chan C."/>
        </authorList>
    </citation>
    <scope>NUCLEOTIDE SEQUENCE</scope>
</reference>
<evidence type="ECO:0000256" key="1">
    <source>
        <dbReference type="SAM" id="MobiDB-lite"/>
    </source>
</evidence>
<dbReference type="AlphaFoldDB" id="A0A812LIV4"/>
<proteinExistence type="predicted"/>
<protein>
    <submittedName>
        <fullName evidence="2">Uncharacterized protein</fullName>
    </submittedName>
</protein>
<feature type="region of interest" description="Disordered" evidence="1">
    <location>
        <begin position="1"/>
        <end position="38"/>
    </location>
</feature>
<organism evidence="2 3">
    <name type="scientific">Symbiodinium pilosum</name>
    <name type="common">Dinoflagellate</name>
    <dbReference type="NCBI Taxonomy" id="2952"/>
    <lineage>
        <taxon>Eukaryota</taxon>
        <taxon>Sar</taxon>
        <taxon>Alveolata</taxon>
        <taxon>Dinophyceae</taxon>
        <taxon>Suessiales</taxon>
        <taxon>Symbiodiniaceae</taxon>
        <taxon>Symbiodinium</taxon>
    </lineage>
</organism>
<feature type="compositionally biased region" description="Basic and acidic residues" evidence="1">
    <location>
        <begin position="22"/>
        <end position="33"/>
    </location>
</feature>
<name>A0A812LIV4_SYMPI</name>
<dbReference type="EMBL" id="CAJNIZ010006247">
    <property type="protein sequence ID" value="CAE7248342.1"/>
    <property type="molecule type" value="Genomic_DNA"/>
</dbReference>
<comment type="caution">
    <text evidence="2">The sequence shown here is derived from an EMBL/GenBank/DDBJ whole genome shotgun (WGS) entry which is preliminary data.</text>
</comment>
<gene>
    <name evidence="2" type="ORF">SPIL2461_LOCUS4641</name>
</gene>
<feature type="compositionally biased region" description="Low complexity" evidence="1">
    <location>
        <begin position="1"/>
        <end position="19"/>
    </location>
</feature>